<reference evidence="9 10" key="1">
    <citation type="journal article" date="2023" name="Insect Mol. Biol.">
        <title>Genome sequencing provides insights into the evolution of gene families encoding plant cell wall-degrading enzymes in longhorned beetles.</title>
        <authorList>
            <person name="Shin N.R."/>
            <person name="Okamura Y."/>
            <person name="Kirsch R."/>
            <person name="Pauchet Y."/>
        </authorList>
    </citation>
    <scope>NUCLEOTIDE SEQUENCE [LARGE SCALE GENOMIC DNA]</scope>
    <source>
        <strain evidence="9">EAD_L_NR</strain>
    </source>
</reference>
<name>A0AAV8W1V7_9CUCU</name>
<dbReference type="PANTHER" id="PTHR12354:SF1">
    <property type="entry name" value="INTERFERON-RELATED DEVELOPMENTAL REGULATOR 1"/>
    <property type="match status" value="1"/>
</dbReference>
<evidence type="ECO:0000313" key="10">
    <source>
        <dbReference type="Proteomes" id="UP001159042"/>
    </source>
</evidence>
<dbReference type="GO" id="GO:0003677">
    <property type="term" value="F:DNA binding"/>
    <property type="evidence" value="ECO:0007669"/>
    <property type="project" value="UniProtKB-UniRule"/>
</dbReference>
<dbReference type="InterPro" id="IPR039777">
    <property type="entry name" value="IFRD"/>
</dbReference>
<dbReference type="InterPro" id="IPR016024">
    <property type="entry name" value="ARM-type_fold"/>
</dbReference>
<comment type="similarity">
    <text evidence="1">Belongs to the IFRD family.</text>
</comment>
<protein>
    <recommendedName>
        <fullName evidence="8">THAP-type domain-containing protein</fullName>
    </recommendedName>
</protein>
<evidence type="ECO:0000256" key="5">
    <source>
        <dbReference type="ARBA" id="ARBA00023125"/>
    </source>
</evidence>
<keyword evidence="3 6" id="KW-0863">Zinc-finger</keyword>
<dbReference type="PANTHER" id="PTHR12354">
    <property type="entry name" value="INTERFERON-RELATED DEVELOPMENTAL REGULATOR"/>
    <property type="match status" value="1"/>
</dbReference>
<feature type="domain" description="THAP-type" evidence="8">
    <location>
        <begin position="1"/>
        <end position="91"/>
    </location>
</feature>
<comment type="caution">
    <text evidence="9">The sequence shown here is derived from an EMBL/GenBank/DDBJ whole genome shotgun (WGS) entry which is preliminary data.</text>
</comment>
<gene>
    <name evidence="9" type="ORF">NQ315_011715</name>
</gene>
<evidence type="ECO:0000256" key="2">
    <source>
        <dbReference type="ARBA" id="ARBA00022723"/>
    </source>
</evidence>
<dbReference type="InterPro" id="IPR011989">
    <property type="entry name" value="ARM-like"/>
</dbReference>
<dbReference type="PROSITE" id="PS50950">
    <property type="entry name" value="ZF_THAP"/>
    <property type="match status" value="1"/>
</dbReference>
<keyword evidence="2" id="KW-0479">Metal-binding</keyword>
<dbReference type="GO" id="GO:0008270">
    <property type="term" value="F:zinc ion binding"/>
    <property type="evidence" value="ECO:0007669"/>
    <property type="project" value="UniProtKB-KW"/>
</dbReference>
<organism evidence="9 10">
    <name type="scientific">Exocentrus adspersus</name>
    <dbReference type="NCBI Taxonomy" id="1586481"/>
    <lineage>
        <taxon>Eukaryota</taxon>
        <taxon>Metazoa</taxon>
        <taxon>Ecdysozoa</taxon>
        <taxon>Arthropoda</taxon>
        <taxon>Hexapoda</taxon>
        <taxon>Insecta</taxon>
        <taxon>Pterygota</taxon>
        <taxon>Neoptera</taxon>
        <taxon>Endopterygota</taxon>
        <taxon>Coleoptera</taxon>
        <taxon>Polyphaga</taxon>
        <taxon>Cucujiformia</taxon>
        <taxon>Chrysomeloidea</taxon>
        <taxon>Cerambycidae</taxon>
        <taxon>Lamiinae</taxon>
        <taxon>Acanthocinini</taxon>
        <taxon>Exocentrus</taxon>
    </lineage>
</organism>
<dbReference type="InterPro" id="IPR007701">
    <property type="entry name" value="Interferon-rel_develop_reg_N"/>
</dbReference>
<dbReference type="SUPFAM" id="SSF48371">
    <property type="entry name" value="ARM repeat"/>
    <property type="match status" value="1"/>
</dbReference>
<dbReference type="Pfam" id="PF05485">
    <property type="entry name" value="THAP"/>
    <property type="match status" value="1"/>
</dbReference>
<dbReference type="AlphaFoldDB" id="A0AAV8W1V7"/>
<evidence type="ECO:0000259" key="8">
    <source>
        <dbReference type="PROSITE" id="PS50950"/>
    </source>
</evidence>
<feature type="region of interest" description="Disordered" evidence="7">
    <location>
        <begin position="486"/>
        <end position="508"/>
    </location>
</feature>
<keyword evidence="5 6" id="KW-0238">DNA-binding</keyword>
<evidence type="ECO:0000256" key="6">
    <source>
        <dbReference type="PROSITE-ProRule" id="PRU00309"/>
    </source>
</evidence>
<dbReference type="SUPFAM" id="SSF57716">
    <property type="entry name" value="Glucocorticoid receptor-like (DNA-binding domain)"/>
    <property type="match status" value="1"/>
</dbReference>
<dbReference type="Proteomes" id="UP001159042">
    <property type="component" value="Unassembled WGS sequence"/>
</dbReference>
<proteinExistence type="inferred from homology"/>
<dbReference type="SMART" id="SM00980">
    <property type="entry name" value="THAP"/>
    <property type="match status" value="1"/>
</dbReference>
<keyword evidence="10" id="KW-1185">Reference proteome</keyword>
<evidence type="ECO:0000313" key="9">
    <source>
        <dbReference type="EMBL" id="KAJ8920061.1"/>
    </source>
</evidence>
<accession>A0AAV8W1V7</accession>
<keyword evidence="4" id="KW-0862">Zinc</keyword>
<dbReference type="InterPro" id="IPR006612">
    <property type="entry name" value="THAP_Znf"/>
</dbReference>
<evidence type="ECO:0000256" key="1">
    <source>
        <dbReference type="ARBA" id="ARBA00008828"/>
    </source>
</evidence>
<evidence type="ECO:0000256" key="7">
    <source>
        <dbReference type="SAM" id="MobiDB-lite"/>
    </source>
</evidence>
<sequence length="508" mass="57717">MPSGYVKKYGKCAVRRCIYPNKNNAFYRVPDPRKNYRLCQAWIEATGNSKYMNMAPMEVYKKNVRICGAHFSSEEEAAMHKGQKTCIPWMFLPGPDRNPNDCWLYLSDDDWNDNCSEDDDEENNEPLHQDESEVKLCELIDGLTQKSSQGRTDCFASLTKDLVQKYIPDFIKDRYFTICDSIGKSLKKGHGAEQVAAAELAMVLCVQLEDEDACEEIYTLLKPILFTSICDDSVEASARAKYCTVLGTITFLTGAHHDDVVLHMQQFQNIFSDSYLKDERVPEENATLHASALSSWSLLLTLISSASIADMLNSKNLLALEKLGQLLESPHFEVRMAAGETLALIYELGREEDKEFEKDFALDVSETLKELATDSHKYRAKRDRKKQKATFRDIVQYIENGATAKVQVKFGRSRDKGSGRRRLEKDILVLDTWMKRKHYDTFCNILGPSISLHLCDNPLLTDILEIEVVPNRPVVPASVLNIQQTAKQGPYQEPEIEGNEQNSFNTNI</sequence>
<dbReference type="EMBL" id="JANEYG010000015">
    <property type="protein sequence ID" value="KAJ8920061.1"/>
    <property type="molecule type" value="Genomic_DNA"/>
</dbReference>
<feature type="compositionally biased region" description="Polar residues" evidence="7">
    <location>
        <begin position="499"/>
        <end position="508"/>
    </location>
</feature>
<dbReference type="Pfam" id="PF05004">
    <property type="entry name" value="IFRD"/>
    <property type="match status" value="1"/>
</dbReference>
<dbReference type="Gene3D" id="1.25.10.10">
    <property type="entry name" value="Leucine-rich Repeat Variant"/>
    <property type="match status" value="1"/>
</dbReference>
<evidence type="ECO:0000256" key="4">
    <source>
        <dbReference type="ARBA" id="ARBA00022833"/>
    </source>
</evidence>
<evidence type="ECO:0000256" key="3">
    <source>
        <dbReference type="ARBA" id="ARBA00022771"/>
    </source>
</evidence>